<protein>
    <submittedName>
        <fullName evidence="1">Uncharacterized protein</fullName>
    </submittedName>
</protein>
<dbReference type="Proteomes" id="UP000694044">
    <property type="component" value="Unassembled WGS sequence"/>
</dbReference>
<keyword evidence="2" id="KW-1185">Reference proteome</keyword>
<reference evidence="1" key="1">
    <citation type="submission" date="2021-02" db="EMBL/GenBank/DDBJ databases">
        <authorList>
            <person name="Palmer J.M."/>
        </authorList>
    </citation>
    <scope>NUCLEOTIDE SEQUENCE</scope>
    <source>
        <strain evidence="1">SCRP734</strain>
    </source>
</reference>
<dbReference type="PANTHER" id="PTHR33324:SF2">
    <property type="entry name" value="MYB_SANT-LIKE DNA-BINDING DOMAIN-CONTAINING PROTEIN"/>
    <property type="match status" value="1"/>
</dbReference>
<gene>
    <name evidence="1" type="ORF">PHYPSEUDO_009923</name>
</gene>
<evidence type="ECO:0000313" key="2">
    <source>
        <dbReference type="Proteomes" id="UP000694044"/>
    </source>
</evidence>
<comment type="caution">
    <text evidence="1">The sequence shown here is derived from an EMBL/GenBank/DDBJ whole genome shotgun (WGS) entry which is preliminary data.</text>
</comment>
<dbReference type="EMBL" id="JAGDFM010000413">
    <property type="protein sequence ID" value="KAG7378558.1"/>
    <property type="molecule type" value="Genomic_DNA"/>
</dbReference>
<dbReference type="PANTHER" id="PTHR33324">
    <property type="entry name" value="EXPRESSED PROTEIN"/>
    <property type="match status" value="1"/>
</dbReference>
<dbReference type="AlphaFoldDB" id="A0A8T1VEM1"/>
<name>A0A8T1VEM1_9STRA</name>
<proteinExistence type="predicted"/>
<organism evidence="1 2">
    <name type="scientific">Phytophthora pseudosyringae</name>
    <dbReference type="NCBI Taxonomy" id="221518"/>
    <lineage>
        <taxon>Eukaryota</taxon>
        <taxon>Sar</taxon>
        <taxon>Stramenopiles</taxon>
        <taxon>Oomycota</taxon>
        <taxon>Peronosporomycetes</taxon>
        <taxon>Peronosporales</taxon>
        <taxon>Peronosporaceae</taxon>
        <taxon>Phytophthora</taxon>
    </lineage>
</organism>
<sequence length="169" mass="19263">MHRSVTSIDAKIRWIEKRWEDDNKWLNESGLFAAYQIGGVDENIRASFDKLCPTYDRVSPVFRNISSDEEVEIEDESDDDTDWEQCSRKMAEKKVRAAAEKKVCIEDDERHHRQELFECELGAKRLQAQVDIVYARVLGRQKLLDGGVPEEEVDRVMPAPAAGGCCSSG</sequence>
<dbReference type="OrthoDB" id="107315at2759"/>
<evidence type="ECO:0000313" key="1">
    <source>
        <dbReference type="EMBL" id="KAG7378558.1"/>
    </source>
</evidence>
<accession>A0A8T1VEM1</accession>